<gene>
    <name evidence="2" type="ORF">Dalu01_00088</name>
</gene>
<evidence type="ECO:0000256" key="1">
    <source>
        <dbReference type="ARBA" id="ARBA00023121"/>
    </source>
</evidence>
<dbReference type="Gene3D" id="3.30.1180.10">
    <property type="match status" value="1"/>
</dbReference>
<dbReference type="Proteomes" id="UP001404956">
    <property type="component" value="Unassembled WGS sequence"/>
</dbReference>
<organism evidence="2 3">
    <name type="scientific">Deinococcus aluminii</name>
    <dbReference type="NCBI Taxonomy" id="1656885"/>
    <lineage>
        <taxon>Bacteria</taxon>
        <taxon>Thermotogati</taxon>
        <taxon>Deinococcota</taxon>
        <taxon>Deinococci</taxon>
        <taxon>Deinococcales</taxon>
        <taxon>Deinococcaceae</taxon>
        <taxon>Deinococcus</taxon>
    </lineage>
</organism>
<dbReference type="PROSITE" id="PS51482">
    <property type="entry name" value="DEGV"/>
    <property type="match status" value="1"/>
</dbReference>
<keyword evidence="1" id="KW-0446">Lipid-binding</keyword>
<dbReference type="Pfam" id="PF02645">
    <property type="entry name" value="DegV"/>
    <property type="match status" value="1"/>
</dbReference>
<proteinExistence type="predicted"/>
<reference evidence="2 3" key="1">
    <citation type="submission" date="2024-02" db="EMBL/GenBank/DDBJ databases">
        <title>Deinococcus aluminii NBRC 112889.</title>
        <authorList>
            <person name="Ichikawa N."/>
            <person name="Katano-Makiyama Y."/>
            <person name="Hidaka K."/>
        </authorList>
    </citation>
    <scope>NUCLEOTIDE SEQUENCE [LARGE SCALE GENOMIC DNA]</scope>
    <source>
        <strain evidence="2 3">NBRC 112889</strain>
    </source>
</reference>
<keyword evidence="3" id="KW-1185">Reference proteome</keyword>
<dbReference type="PANTHER" id="PTHR33434:SF2">
    <property type="entry name" value="FATTY ACID-BINDING PROTEIN TM_1468"/>
    <property type="match status" value="1"/>
</dbReference>
<comment type="caution">
    <text evidence="2">The sequence shown here is derived from an EMBL/GenBank/DDBJ whole genome shotgun (WGS) entry which is preliminary data.</text>
</comment>
<dbReference type="InterPro" id="IPR003797">
    <property type="entry name" value="DegV"/>
</dbReference>
<sequence length="296" mass="31354">MLAAPPQVTRVKMAFMTTAIVTDSTSDLSPGLLAQYGIRSVPLYVLFDGKMHKDGIDITPADLFRGLKEGKKTPSTSQPSPAEFASVYREALEAADQVLSIHISGQLSGTVGSARLAAQEFGDRVTVVDSRSVSMGLGMQVLRAAQRAQEGRSVPEIVAELERVAQQADIRFTVDTLDFLRINGRIGGAAALLGGLLNIKPILTVKNGRVESGGRVRGHKKAMQDIVDHVRKYVEAHGGTRAAFLSTVGGEDYLREVRAGLSGVPFEDMGDHQLGAVVATHAGPGTVGVTLEPVTA</sequence>
<dbReference type="SUPFAM" id="SSF82549">
    <property type="entry name" value="DAK1/DegV-like"/>
    <property type="match status" value="1"/>
</dbReference>
<dbReference type="NCBIfam" id="TIGR00762">
    <property type="entry name" value="DegV"/>
    <property type="match status" value="1"/>
</dbReference>
<dbReference type="Gene3D" id="3.40.50.10170">
    <property type="match status" value="1"/>
</dbReference>
<dbReference type="EMBL" id="BAABRV010000001">
    <property type="protein sequence ID" value="GAA5531715.1"/>
    <property type="molecule type" value="Genomic_DNA"/>
</dbReference>
<name>A0ABP9XAZ3_9DEIO</name>
<dbReference type="PANTHER" id="PTHR33434">
    <property type="entry name" value="DEGV DOMAIN-CONTAINING PROTEIN DR_1986-RELATED"/>
    <property type="match status" value="1"/>
</dbReference>
<protein>
    <submittedName>
        <fullName evidence="2">DegV domain-containing protein MW1315</fullName>
    </submittedName>
</protein>
<dbReference type="InterPro" id="IPR050270">
    <property type="entry name" value="DegV_domain_contain"/>
</dbReference>
<evidence type="ECO:0000313" key="3">
    <source>
        <dbReference type="Proteomes" id="UP001404956"/>
    </source>
</evidence>
<accession>A0ABP9XAZ3</accession>
<dbReference type="InterPro" id="IPR043168">
    <property type="entry name" value="DegV_C"/>
</dbReference>
<evidence type="ECO:0000313" key="2">
    <source>
        <dbReference type="EMBL" id="GAA5531715.1"/>
    </source>
</evidence>